<reference evidence="1 2" key="1">
    <citation type="journal article" date="2014" name="Genome Announc.">
        <title>Draft Genome Sequence of Lutibaculum baratangense Strain AMV1T, Isolated from a Mud Volcano in Andamans, India.</title>
        <authorList>
            <person name="Singh A."/>
            <person name="Sreenivas A."/>
            <person name="Sathyanarayana Reddy G."/>
            <person name="Pinnaka A.K."/>
            <person name="Shivaji S."/>
        </authorList>
    </citation>
    <scope>NUCLEOTIDE SEQUENCE [LARGE SCALE GENOMIC DNA]</scope>
    <source>
        <strain evidence="1 2">AMV1</strain>
    </source>
</reference>
<accession>V4RHW2</accession>
<sequence>MITGTHVGSFLLEWARRGRGVLVERGVASPSLRLVVCHSASAITLDREDAIA</sequence>
<dbReference type="STRING" id="631454.N177_3992"/>
<proteinExistence type="predicted"/>
<comment type="caution">
    <text evidence="1">The sequence shown here is derived from an EMBL/GenBank/DDBJ whole genome shotgun (WGS) entry which is preliminary data.</text>
</comment>
<name>V4RHW2_9HYPH</name>
<keyword evidence="2" id="KW-1185">Reference proteome</keyword>
<evidence type="ECO:0000313" key="2">
    <source>
        <dbReference type="Proteomes" id="UP000017819"/>
    </source>
</evidence>
<organism evidence="1 2">
    <name type="scientific">Lutibaculum baratangense AMV1</name>
    <dbReference type="NCBI Taxonomy" id="631454"/>
    <lineage>
        <taxon>Bacteria</taxon>
        <taxon>Pseudomonadati</taxon>
        <taxon>Pseudomonadota</taxon>
        <taxon>Alphaproteobacteria</taxon>
        <taxon>Hyphomicrobiales</taxon>
        <taxon>Tepidamorphaceae</taxon>
        <taxon>Lutibaculum</taxon>
    </lineage>
</organism>
<evidence type="ECO:0000313" key="1">
    <source>
        <dbReference type="EMBL" id="ESR22855.1"/>
    </source>
</evidence>
<protein>
    <submittedName>
        <fullName evidence="1">Uncharacterized protein</fullName>
    </submittedName>
</protein>
<dbReference type="EMBL" id="AWXZ01000040">
    <property type="protein sequence ID" value="ESR22855.1"/>
    <property type="molecule type" value="Genomic_DNA"/>
</dbReference>
<gene>
    <name evidence="1" type="ORF">N177_3992</name>
</gene>
<dbReference type="AlphaFoldDB" id="V4RHW2"/>
<dbReference type="Proteomes" id="UP000017819">
    <property type="component" value="Unassembled WGS sequence"/>
</dbReference>